<dbReference type="Gene3D" id="2.60.40.10">
    <property type="entry name" value="Immunoglobulins"/>
    <property type="match status" value="1"/>
</dbReference>
<dbReference type="InterPro" id="IPR003598">
    <property type="entry name" value="Ig_sub2"/>
</dbReference>
<evidence type="ECO:0000256" key="2">
    <source>
        <dbReference type="ARBA" id="ARBA00023157"/>
    </source>
</evidence>
<organism evidence="4 5">
    <name type="scientific">Goodea atripinnis</name>
    <dbReference type="NCBI Taxonomy" id="208336"/>
    <lineage>
        <taxon>Eukaryota</taxon>
        <taxon>Metazoa</taxon>
        <taxon>Chordata</taxon>
        <taxon>Craniata</taxon>
        <taxon>Vertebrata</taxon>
        <taxon>Euteleostomi</taxon>
        <taxon>Actinopterygii</taxon>
        <taxon>Neopterygii</taxon>
        <taxon>Teleostei</taxon>
        <taxon>Neoteleostei</taxon>
        <taxon>Acanthomorphata</taxon>
        <taxon>Ovalentaria</taxon>
        <taxon>Atherinomorphae</taxon>
        <taxon>Cyprinodontiformes</taxon>
        <taxon>Goodeidae</taxon>
        <taxon>Goodea</taxon>
    </lineage>
</organism>
<accession>A0ABV0PBS9</accession>
<evidence type="ECO:0000259" key="3">
    <source>
        <dbReference type="PROSITE" id="PS50835"/>
    </source>
</evidence>
<evidence type="ECO:0000313" key="4">
    <source>
        <dbReference type="EMBL" id="MEQ2180903.1"/>
    </source>
</evidence>
<sequence>STSEAARIIYPPAPRSIMVTKGQRLVLECVASGIPTPHVTWAKDGLELRSHNNTRFLLSNLLIDAVSEGDSGTYVCQADNGRGSDRAATVLYDVQVFGEQMIYYILSLANLALFCLSHDFGNYFVSCLATREDKVLSVCVQRRRRHAGDRALYSIAAFD</sequence>
<proteinExistence type="predicted"/>
<dbReference type="InterPro" id="IPR007110">
    <property type="entry name" value="Ig-like_dom"/>
</dbReference>
<dbReference type="PANTHER" id="PTHR44170">
    <property type="entry name" value="PROTEIN SIDEKICK"/>
    <property type="match status" value="1"/>
</dbReference>
<dbReference type="InterPro" id="IPR003599">
    <property type="entry name" value="Ig_sub"/>
</dbReference>
<dbReference type="PROSITE" id="PS50835">
    <property type="entry name" value="IG_LIKE"/>
    <property type="match status" value="1"/>
</dbReference>
<protein>
    <recommendedName>
        <fullName evidence="3">Ig-like domain-containing protein</fullName>
    </recommendedName>
</protein>
<dbReference type="Pfam" id="PF07679">
    <property type="entry name" value="I-set"/>
    <property type="match status" value="1"/>
</dbReference>
<dbReference type="EMBL" id="JAHRIO010070250">
    <property type="protein sequence ID" value="MEQ2180903.1"/>
    <property type="molecule type" value="Genomic_DNA"/>
</dbReference>
<dbReference type="SMART" id="SM00408">
    <property type="entry name" value="IGc2"/>
    <property type="match status" value="1"/>
</dbReference>
<keyword evidence="5" id="KW-1185">Reference proteome</keyword>
<reference evidence="4 5" key="1">
    <citation type="submission" date="2021-06" db="EMBL/GenBank/DDBJ databases">
        <authorList>
            <person name="Palmer J.M."/>
        </authorList>
    </citation>
    <scope>NUCLEOTIDE SEQUENCE [LARGE SCALE GENOMIC DNA]</scope>
    <source>
        <strain evidence="4 5">GA_2019</strain>
        <tissue evidence="4">Muscle</tissue>
    </source>
</reference>
<name>A0ABV0PBS9_9TELE</name>
<keyword evidence="2" id="KW-1015">Disulfide bond</keyword>
<dbReference type="InterPro" id="IPR036179">
    <property type="entry name" value="Ig-like_dom_sf"/>
</dbReference>
<comment type="caution">
    <text evidence="4">The sequence shown here is derived from an EMBL/GenBank/DDBJ whole genome shotgun (WGS) entry which is preliminary data.</text>
</comment>
<dbReference type="SUPFAM" id="SSF48726">
    <property type="entry name" value="Immunoglobulin"/>
    <property type="match status" value="1"/>
</dbReference>
<feature type="non-terminal residue" evidence="4">
    <location>
        <position position="1"/>
    </location>
</feature>
<dbReference type="SMART" id="SM00409">
    <property type="entry name" value="IG"/>
    <property type="match status" value="1"/>
</dbReference>
<dbReference type="PANTHER" id="PTHR44170:SF3">
    <property type="entry name" value="BROTHER OF CDO"/>
    <property type="match status" value="1"/>
</dbReference>
<dbReference type="InterPro" id="IPR013098">
    <property type="entry name" value="Ig_I-set"/>
</dbReference>
<evidence type="ECO:0000313" key="5">
    <source>
        <dbReference type="Proteomes" id="UP001476798"/>
    </source>
</evidence>
<gene>
    <name evidence="4" type="ORF">GOODEAATRI_006054</name>
</gene>
<dbReference type="InterPro" id="IPR013783">
    <property type="entry name" value="Ig-like_fold"/>
</dbReference>
<dbReference type="Proteomes" id="UP001476798">
    <property type="component" value="Unassembled WGS sequence"/>
</dbReference>
<keyword evidence="1" id="KW-0677">Repeat</keyword>
<feature type="domain" description="Ig-like" evidence="3">
    <location>
        <begin position="12"/>
        <end position="89"/>
    </location>
</feature>
<evidence type="ECO:0000256" key="1">
    <source>
        <dbReference type="ARBA" id="ARBA00022737"/>
    </source>
</evidence>